<protein>
    <submittedName>
        <fullName evidence="6">DnaK suppressor protein</fullName>
    </submittedName>
</protein>
<feature type="domain" description="Zinc finger DksA/TraR C4-type" evidence="5">
    <location>
        <begin position="32"/>
        <end position="65"/>
    </location>
</feature>
<sequence>MSDPIDKAQELQEILNKTALAKTQQKTTACSLGFCEDCDEAIPEKRRKAILGVTRCVNCQEIFEQKSQHWRK</sequence>
<dbReference type="Proteomes" id="UP000255417">
    <property type="component" value="Unassembled WGS sequence"/>
</dbReference>
<evidence type="ECO:0000256" key="1">
    <source>
        <dbReference type="ARBA" id="ARBA00022723"/>
    </source>
</evidence>
<keyword evidence="3" id="KW-0862">Zinc</keyword>
<dbReference type="OrthoDB" id="962301at2"/>
<dbReference type="AlphaFoldDB" id="A0A379CA79"/>
<dbReference type="PROSITE" id="PS51128">
    <property type="entry name" value="ZF_DKSA_2"/>
    <property type="match status" value="1"/>
</dbReference>
<dbReference type="GO" id="GO:0008270">
    <property type="term" value="F:zinc ion binding"/>
    <property type="evidence" value="ECO:0007669"/>
    <property type="project" value="UniProtKB-KW"/>
</dbReference>
<accession>A0A379CA79</accession>
<organism evidence="6 7">
    <name type="scientific">Phocoenobacter uteri</name>
    <dbReference type="NCBI Taxonomy" id="146806"/>
    <lineage>
        <taxon>Bacteria</taxon>
        <taxon>Pseudomonadati</taxon>
        <taxon>Pseudomonadota</taxon>
        <taxon>Gammaproteobacteria</taxon>
        <taxon>Pasteurellales</taxon>
        <taxon>Pasteurellaceae</taxon>
        <taxon>Phocoenobacter</taxon>
    </lineage>
</organism>
<dbReference type="Gene3D" id="1.20.120.910">
    <property type="entry name" value="DksA, coiled-coil domain"/>
    <property type="match status" value="1"/>
</dbReference>
<dbReference type="InterPro" id="IPR012783">
    <property type="entry name" value="Znf_C4_TraR"/>
</dbReference>
<evidence type="ECO:0000313" key="7">
    <source>
        <dbReference type="Proteomes" id="UP000255417"/>
    </source>
</evidence>
<proteinExistence type="predicted"/>
<dbReference type="GO" id="GO:1900378">
    <property type="term" value="P:positive regulation of secondary metabolite biosynthetic process"/>
    <property type="evidence" value="ECO:0007669"/>
    <property type="project" value="TreeGrafter"/>
</dbReference>
<gene>
    <name evidence="6" type="ORF">NCTC12872_01044</name>
</gene>
<evidence type="ECO:0000313" key="6">
    <source>
        <dbReference type="EMBL" id="SUB59069.1"/>
    </source>
</evidence>
<dbReference type="Pfam" id="PF01258">
    <property type="entry name" value="zf-dskA_traR"/>
    <property type="match status" value="1"/>
</dbReference>
<evidence type="ECO:0000256" key="2">
    <source>
        <dbReference type="ARBA" id="ARBA00022771"/>
    </source>
</evidence>
<evidence type="ECO:0000256" key="4">
    <source>
        <dbReference type="PROSITE-ProRule" id="PRU00510"/>
    </source>
</evidence>
<feature type="zinc finger region" description="dksA C4-type" evidence="4">
    <location>
        <begin position="35"/>
        <end position="59"/>
    </location>
</feature>
<keyword evidence="1" id="KW-0479">Metal-binding</keyword>
<evidence type="ECO:0000256" key="3">
    <source>
        <dbReference type="ARBA" id="ARBA00022833"/>
    </source>
</evidence>
<dbReference type="EMBL" id="UGTA01000001">
    <property type="protein sequence ID" value="SUB59069.1"/>
    <property type="molecule type" value="Genomic_DNA"/>
</dbReference>
<name>A0A379CA79_9PAST</name>
<dbReference type="NCBIfam" id="TIGR02419">
    <property type="entry name" value="C4_traR_proteo"/>
    <property type="match status" value="1"/>
</dbReference>
<dbReference type="PANTHER" id="PTHR38777:SF1">
    <property type="entry name" value="DNAK SUPPRESSOR PROTEIN"/>
    <property type="match status" value="1"/>
</dbReference>
<keyword evidence="7" id="KW-1185">Reference proteome</keyword>
<keyword evidence="2" id="KW-0863">Zinc-finger</keyword>
<evidence type="ECO:0000259" key="5">
    <source>
        <dbReference type="Pfam" id="PF01258"/>
    </source>
</evidence>
<reference evidence="6 7" key="1">
    <citation type="submission" date="2018-06" db="EMBL/GenBank/DDBJ databases">
        <authorList>
            <consortium name="Pathogen Informatics"/>
            <person name="Doyle S."/>
        </authorList>
    </citation>
    <scope>NUCLEOTIDE SEQUENCE [LARGE SCALE GENOMIC DNA]</scope>
    <source>
        <strain evidence="6 7">NCTC12872</strain>
    </source>
</reference>
<dbReference type="InterPro" id="IPR000962">
    <property type="entry name" value="Znf_DskA_TraR"/>
</dbReference>
<dbReference type="SUPFAM" id="SSF57716">
    <property type="entry name" value="Glucocorticoid receptor-like (DNA-binding domain)"/>
    <property type="match status" value="1"/>
</dbReference>
<dbReference type="PANTHER" id="PTHR38777">
    <property type="entry name" value="FELS-2 PROPHAGE PROTEIN"/>
    <property type="match status" value="1"/>
</dbReference>
<dbReference type="RefSeq" id="WP_115315564.1">
    <property type="nucleotide sequence ID" value="NZ_LWIF01000001.1"/>
</dbReference>